<dbReference type="Proteomes" id="UP000466442">
    <property type="component" value="Linkage Group LG9"/>
</dbReference>
<dbReference type="EMBL" id="WIXP02000009">
    <property type="protein sequence ID" value="KAF6205194.1"/>
    <property type="molecule type" value="Genomic_DNA"/>
</dbReference>
<keyword evidence="5 7" id="KW-0949">S-adenosyl-L-methionine</keyword>
<evidence type="ECO:0000256" key="1">
    <source>
        <dbReference type="ARBA" id="ARBA00012770"/>
    </source>
</evidence>
<feature type="binding site" evidence="7">
    <location>
        <position position="145"/>
    </location>
    <ligand>
        <name>S-adenosyl-L-methionine</name>
        <dbReference type="ChEBI" id="CHEBI:59789"/>
    </ligand>
</feature>
<sequence length="675" mass="77950">MDFHKNEESTSGSHRSQFPEYHRGNNDYLTRKDKNEIEHEIRQHLSKRYDLDDDYLYVLPTVFFSDPPWKEESLQSLKNDLNSVKSKLNNYDLERWHAHTTNTNFAGFVIPAVRKFKPELLTQAWCAFIAALNHNLTLNYPHIKWEWRANTLNPYYEGNPLQRMINDDRFVMKTSDNWIFGEDFTGNICQRVNLEHLKRTSKDIGPIHLVTADGSFDCTDDPAEQEGKVVPLLYCETIAAFSILAPGGSFVLKIFTIFECQTVCLLYLLRCSFKKVCIYKPTVSKEGNSELYVVCLGFIKNEHQESLLNELSKRMEDAATGMVMFRKEDVNAFFISEMERCSSFFTGIQMTVIERNIQLFQEGFSSKDRKILNRIKKSISELYVENFCIRPLPDDGYMLGKQAYYKRGLHFSPRDDSGTFADRQYLKDTDSSAILEYYKSKLNGMHFYWPCENDILWLEDAELQAADCAPEIFVKRGKPFKTILSSRFCTGNLLTVFNDVLNNTTPVISYDFWAESFTSFFSSSSSMNCLAYNEFKMVDVRDKPWISDYHVAQTESLRALCSVLLELKKGSNFVFIGLPLLTQFNVGLVFLLARNFKKVGFPYPREFGNCIVFQDLQSNDFSKLIDVLKEGEGHPNQALISLIDITALGDEYLKTVTLFNQVLLRKTSLIMAHDL</sequence>
<keyword evidence="4 7" id="KW-0808">Transferase</keyword>
<feature type="active site" description="Proton acceptor" evidence="7">
    <location>
        <position position="253"/>
    </location>
</feature>
<dbReference type="InterPro" id="IPR029063">
    <property type="entry name" value="SAM-dependent_MTases_sf"/>
</dbReference>
<dbReference type="GO" id="GO:0006370">
    <property type="term" value="P:7-methylguanosine mRNA capping"/>
    <property type="evidence" value="ECO:0007669"/>
    <property type="project" value="TreeGrafter"/>
</dbReference>
<evidence type="ECO:0000256" key="8">
    <source>
        <dbReference type="SAM" id="MobiDB-lite"/>
    </source>
</evidence>
<keyword evidence="11" id="KW-1185">Reference proteome</keyword>
<feature type="binding site" evidence="7">
    <location>
        <position position="213"/>
    </location>
    <ligand>
        <name>S-adenosyl-L-methionine</name>
        <dbReference type="ChEBI" id="CHEBI:59789"/>
    </ligand>
</feature>
<comment type="catalytic activity">
    <reaction evidence="6">
        <text>a 5'-end (N(7)-methyl 5'-triphosphoguanosine)-(2'-O-methyl-ribonucleoside)-(ribonucleotide) in mRNA + S-adenosyl-L-methionine = a 5'-end (N(7)-methyl 5'-triphosphoguanosine)-(2'-O-methyl-ribonucleoside)-(2'-O-methyl-ribonucleotide) in mRNA + S-adenosyl-L-homocysteine + H(+)</text>
        <dbReference type="Rhea" id="RHEA:67024"/>
        <dbReference type="Rhea" id="RHEA-COMP:17169"/>
        <dbReference type="Rhea" id="RHEA-COMP:17170"/>
        <dbReference type="ChEBI" id="CHEBI:15378"/>
        <dbReference type="ChEBI" id="CHEBI:57856"/>
        <dbReference type="ChEBI" id="CHEBI:59789"/>
        <dbReference type="ChEBI" id="CHEBI:167612"/>
        <dbReference type="ChEBI" id="CHEBI:167614"/>
        <dbReference type="EC" id="2.1.1.296"/>
    </reaction>
</comment>
<dbReference type="AlphaFoldDB" id="A0A8S9X9L4"/>
<dbReference type="Gene3D" id="3.40.50.12760">
    <property type="match status" value="1"/>
</dbReference>
<protein>
    <recommendedName>
        <fullName evidence="2">Cap-specific mRNA (nucleoside-2'-O-)-methyltransferase 2</fullName>
        <ecNumber evidence="1">2.1.1.296</ecNumber>
    </recommendedName>
</protein>
<evidence type="ECO:0000313" key="11">
    <source>
        <dbReference type="Proteomes" id="UP000466442"/>
    </source>
</evidence>
<comment type="caution">
    <text evidence="7">Lacks conserved residue(s) required for the propagation of feature annotation.</text>
</comment>
<dbReference type="GO" id="GO:0005634">
    <property type="term" value="C:nucleus"/>
    <property type="evidence" value="ECO:0007669"/>
    <property type="project" value="UniProtKB-ARBA"/>
</dbReference>
<organism evidence="10 11">
    <name type="scientific">Apolygus lucorum</name>
    <name type="common">Small green plant bug</name>
    <name type="synonym">Lygocoris lucorum</name>
    <dbReference type="NCBI Taxonomy" id="248454"/>
    <lineage>
        <taxon>Eukaryota</taxon>
        <taxon>Metazoa</taxon>
        <taxon>Ecdysozoa</taxon>
        <taxon>Arthropoda</taxon>
        <taxon>Hexapoda</taxon>
        <taxon>Insecta</taxon>
        <taxon>Pterygota</taxon>
        <taxon>Neoptera</taxon>
        <taxon>Paraneoptera</taxon>
        <taxon>Hemiptera</taxon>
        <taxon>Heteroptera</taxon>
        <taxon>Panheteroptera</taxon>
        <taxon>Cimicomorpha</taxon>
        <taxon>Miridae</taxon>
        <taxon>Mirini</taxon>
        <taxon>Apolygus</taxon>
    </lineage>
</organism>
<dbReference type="PANTHER" id="PTHR16121:SF2">
    <property type="entry name" value="CAP-SPECIFIC MRNA (NUCLEOSIDE-2'-O-)-METHYLTRANSFERASE 2"/>
    <property type="match status" value="1"/>
</dbReference>
<dbReference type="PROSITE" id="PS51614">
    <property type="entry name" value="SAM_MT_ADRIFT"/>
    <property type="match status" value="1"/>
</dbReference>
<dbReference type="InterPro" id="IPR050851">
    <property type="entry name" value="mRNA_Cap_2O-Ribose_MeTrfase"/>
</dbReference>
<keyword evidence="3 7" id="KW-0489">Methyltransferase</keyword>
<accession>A0A8S9X9L4</accession>
<evidence type="ECO:0000256" key="5">
    <source>
        <dbReference type="ARBA" id="ARBA00022691"/>
    </source>
</evidence>
<dbReference type="OrthoDB" id="429597at2759"/>
<dbReference type="PANTHER" id="PTHR16121">
    <property type="entry name" value="CAP-SPECIFIC MRNA (NUCLEOSIDE-2'-O-)-METHYLTRANSFERASE 1-RELATED"/>
    <property type="match status" value="1"/>
</dbReference>
<name>A0A8S9X9L4_APOLU</name>
<dbReference type="InterPro" id="IPR002877">
    <property type="entry name" value="RNA_MeTrfase_FtsJ_dom"/>
</dbReference>
<evidence type="ECO:0000256" key="7">
    <source>
        <dbReference type="PROSITE-ProRule" id="PRU00946"/>
    </source>
</evidence>
<feature type="domain" description="Adrift-type SAM-dependent 2'-O-MTase" evidence="9">
    <location>
        <begin position="127"/>
        <end position="300"/>
    </location>
</feature>
<evidence type="ECO:0000259" key="9">
    <source>
        <dbReference type="PROSITE" id="PS51614"/>
    </source>
</evidence>
<dbReference type="GO" id="GO:0032259">
    <property type="term" value="P:methylation"/>
    <property type="evidence" value="ECO:0007669"/>
    <property type="project" value="UniProtKB-KW"/>
</dbReference>
<dbReference type="GO" id="GO:0004483">
    <property type="term" value="F:methyltransferase cap1 activity"/>
    <property type="evidence" value="ECO:0007669"/>
    <property type="project" value="TreeGrafter"/>
</dbReference>
<evidence type="ECO:0000256" key="2">
    <source>
        <dbReference type="ARBA" id="ARBA00021134"/>
    </source>
</evidence>
<reference evidence="10" key="1">
    <citation type="journal article" date="2021" name="Mol. Ecol. Resour.">
        <title>Apolygus lucorum genome provides insights into omnivorousness and mesophyll feeding.</title>
        <authorList>
            <person name="Liu Y."/>
            <person name="Liu H."/>
            <person name="Wang H."/>
            <person name="Huang T."/>
            <person name="Liu B."/>
            <person name="Yang B."/>
            <person name="Yin L."/>
            <person name="Li B."/>
            <person name="Zhang Y."/>
            <person name="Zhang S."/>
            <person name="Jiang F."/>
            <person name="Zhang X."/>
            <person name="Ren Y."/>
            <person name="Wang B."/>
            <person name="Wang S."/>
            <person name="Lu Y."/>
            <person name="Wu K."/>
            <person name="Fan W."/>
            <person name="Wang G."/>
        </authorList>
    </citation>
    <scope>NUCLEOTIDE SEQUENCE</scope>
    <source>
        <strain evidence="10">12Hb</strain>
    </source>
</reference>
<gene>
    <name evidence="10" type="ORF">GE061_019361</name>
</gene>
<evidence type="ECO:0000256" key="3">
    <source>
        <dbReference type="ARBA" id="ARBA00022603"/>
    </source>
</evidence>
<dbReference type="InterPro" id="IPR025807">
    <property type="entry name" value="Adrift-typ_MeTrfase"/>
</dbReference>
<proteinExistence type="predicted"/>
<comment type="caution">
    <text evidence="10">The sequence shown here is derived from an EMBL/GenBank/DDBJ whole genome shotgun (WGS) entry which is preliminary data.</text>
</comment>
<feature type="compositionally biased region" description="Basic and acidic residues" evidence="8">
    <location>
        <begin position="20"/>
        <end position="30"/>
    </location>
</feature>
<dbReference type="GO" id="GO:0005737">
    <property type="term" value="C:cytoplasm"/>
    <property type="evidence" value="ECO:0007669"/>
    <property type="project" value="TreeGrafter"/>
</dbReference>
<evidence type="ECO:0000256" key="6">
    <source>
        <dbReference type="ARBA" id="ARBA00049477"/>
    </source>
</evidence>
<evidence type="ECO:0000313" key="10">
    <source>
        <dbReference type="EMBL" id="KAF6205194.1"/>
    </source>
</evidence>
<dbReference type="EC" id="2.1.1.296" evidence="1"/>
<dbReference type="Pfam" id="PF01728">
    <property type="entry name" value="FtsJ"/>
    <property type="match status" value="1"/>
</dbReference>
<dbReference type="SUPFAM" id="SSF53335">
    <property type="entry name" value="S-adenosyl-L-methionine-dependent methyltransferases"/>
    <property type="match status" value="1"/>
</dbReference>
<evidence type="ECO:0000256" key="4">
    <source>
        <dbReference type="ARBA" id="ARBA00022679"/>
    </source>
</evidence>
<feature type="region of interest" description="Disordered" evidence="8">
    <location>
        <begin position="1"/>
        <end position="30"/>
    </location>
</feature>
<dbReference type="GO" id="GO:0120550">
    <property type="term" value="F:methyltransferase cap2 activity"/>
    <property type="evidence" value="ECO:0007669"/>
    <property type="project" value="UniProtKB-EC"/>
</dbReference>